<dbReference type="InterPro" id="IPR000700">
    <property type="entry name" value="PAS-assoc_C"/>
</dbReference>
<evidence type="ECO:0000256" key="4">
    <source>
        <dbReference type="ARBA" id="ARBA00022553"/>
    </source>
</evidence>
<dbReference type="SMART" id="SM00091">
    <property type="entry name" value="PAS"/>
    <property type="match status" value="1"/>
</dbReference>
<keyword evidence="15" id="KW-0675">Receptor</keyword>
<comment type="caution">
    <text evidence="18">The sequence shown here is derived from an EMBL/GenBank/DDBJ whole genome shotgun (WGS) entry which is preliminary data.</text>
</comment>
<evidence type="ECO:0000256" key="6">
    <source>
        <dbReference type="ARBA" id="ARBA00022630"/>
    </source>
</evidence>
<gene>
    <name evidence="18" type="ORF">GRI91_08840</name>
</gene>
<dbReference type="OrthoDB" id="136506at2"/>
<dbReference type="SUPFAM" id="SSF55874">
    <property type="entry name" value="ATPase domain of HSP90 chaperone/DNA topoisomerase II/histidine kinase"/>
    <property type="match status" value="1"/>
</dbReference>
<keyword evidence="7" id="KW-0288">FMN</keyword>
<dbReference type="EC" id="2.7.13.3" evidence="2"/>
<dbReference type="PROSITE" id="PS50113">
    <property type="entry name" value="PAC"/>
    <property type="match status" value="1"/>
</dbReference>
<dbReference type="InterPro" id="IPR036890">
    <property type="entry name" value="HATPase_C_sf"/>
</dbReference>
<keyword evidence="9" id="KW-0677">Repeat</keyword>
<dbReference type="RefSeq" id="WP_160736276.1">
    <property type="nucleotide sequence ID" value="NZ_WTYT01000003.1"/>
</dbReference>
<keyword evidence="13" id="KW-0157">Chromophore</keyword>
<evidence type="ECO:0000256" key="2">
    <source>
        <dbReference type="ARBA" id="ARBA00012438"/>
    </source>
</evidence>
<evidence type="ECO:0000256" key="1">
    <source>
        <dbReference type="ARBA" id="ARBA00000085"/>
    </source>
</evidence>
<dbReference type="InterPro" id="IPR029016">
    <property type="entry name" value="GAF-like_dom_sf"/>
</dbReference>
<dbReference type="CDD" id="cd00130">
    <property type="entry name" value="PAS"/>
    <property type="match status" value="1"/>
</dbReference>
<dbReference type="PANTHER" id="PTHR41523">
    <property type="entry name" value="TWO-COMPONENT SYSTEM SENSOR PROTEIN"/>
    <property type="match status" value="1"/>
</dbReference>
<dbReference type="GO" id="GO:0009881">
    <property type="term" value="F:photoreceptor activity"/>
    <property type="evidence" value="ECO:0007669"/>
    <property type="project" value="UniProtKB-KW"/>
</dbReference>
<dbReference type="SMART" id="SM00086">
    <property type="entry name" value="PAC"/>
    <property type="match status" value="1"/>
</dbReference>
<protein>
    <recommendedName>
        <fullName evidence="2">histidine kinase</fullName>
        <ecNumber evidence="2">2.7.13.3</ecNumber>
    </recommendedName>
</protein>
<evidence type="ECO:0000313" key="19">
    <source>
        <dbReference type="Proteomes" id="UP000438476"/>
    </source>
</evidence>
<dbReference type="Gene3D" id="3.30.450.20">
    <property type="entry name" value="PAS domain"/>
    <property type="match status" value="1"/>
</dbReference>
<keyword evidence="5" id="KW-0716">Sensory transduction</keyword>
<dbReference type="SUPFAM" id="SSF55785">
    <property type="entry name" value="PYP-like sensor domain (PAS domain)"/>
    <property type="match status" value="1"/>
</dbReference>
<evidence type="ECO:0000256" key="15">
    <source>
        <dbReference type="ARBA" id="ARBA00023170"/>
    </source>
</evidence>
<feature type="domain" description="PAC" evidence="17">
    <location>
        <begin position="253"/>
        <end position="305"/>
    </location>
</feature>
<organism evidence="18 19">
    <name type="scientific">Altericroceibacterium endophyticum</name>
    <dbReference type="NCBI Taxonomy" id="1808508"/>
    <lineage>
        <taxon>Bacteria</taxon>
        <taxon>Pseudomonadati</taxon>
        <taxon>Pseudomonadota</taxon>
        <taxon>Alphaproteobacteria</taxon>
        <taxon>Sphingomonadales</taxon>
        <taxon>Erythrobacteraceae</taxon>
        <taxon>Altericroceibacterium</taxon>
    </lineage>
</organism>
<dbReference type="PANTHER" id="PTHR41523:SF8">
    <property type="entry name" value="ETHYLENE RESPONSE SENSOR PROTEIN"/>
    <property type="match status" value="1"/>
</dbReference>
<reference evidence="18 19" key="1">
    <citation type="submission" date="2019-12" db="EMBL/GenBank/DDBJ databases">
        <title>Genomic-based taxomic classification of the family Erythrobacteraceae.</title>
        <authorList>
            <person name="Xu L."/>
        </authorList>
    </citation>
    <scope>NUCLEOTIDE SEQUENCE [LARGE SCALE GENOMIC DNA]</scope>
    <source>
        <strain evidence="18 19">LMG 29518</strain>
    </source>
</reference>
<dbReference type="InterPro" id="IPR001610">
    <property type="entry name" value="PAC"/>
</dbReference>
<dbReference type="Gene3D" id="3.30.565.10">
    <property type="entry name" value="Histidine kinase-like ATPase, C-terminal domain"/>
    <property type="match status" value="1"/>
</dbReference>
<keyword evidence="4" id="KW-0597">Phosphoprotein</keyword>
<evidence type="ECO:0000256" key="14">
    <source>
        <dbReference type="ARBA" id="ARBA00023026"/>
    </source>
</evidence>
<keyword evidence="3" id="KW-0600">Photoreceptor protein</keyword>
<sequence length="498" mass="54730">MTEAKTGSGSGNPLPVINEARRLETLADYHATQLSGDPELQRIVHFAAKLCDVPTAIVSLVESERQCFIAREGLEDEETPRSVSFCAHAMLDDELMEIRDATQDDRFAKNALVQGGPQIRFYAGQPLHANDGSPLGALCVIDTKPRPDGLNALQKQGLKVLAEAVMCRMQGHRDALFAAKEIKGKEGQFLTLVDSIPAIAWSTDAEGNFDYFNRRMIEFTGIERADNIDAIHPEDAEAADKAWRHSLTTGEPYEAEHRLRHADGSFRWMMARAIPVRDDTGKIIRWFGSAVDIDAVHKLSDSRDLMARELSHRIKNIFAVVSGLISLTIRKRPDQRELGDELIQTIRALGRAHDFVRPVDGAASDNLRGLLQELFAPYGTGDGARVRVVGDDFGILARSATPLALVFHELATNSAKYGALSVEDGFVELSVSDQDDDLLVLLWEEHGGPPPKTMPTDGFGSRLVEMSVTGQLGGSWERRWSEDGLVVELSLSKKAIAA</sequence>
<dbReference type="Gene3D" id="3.30.450.40">
    <property type="match status" value="1"/>
</dbReference>
<evidence type="ECO:0000256" key="5">
    <source>
        <dbReference type="ARBA" id="ARBA00022606"/>
    </source>
</evidence>
<dbReference type="InterPro" id="IPR013655">
    <property type="entry name" value="PAS_fold_3"/>
</dbReference>
<dbReference type="InterPro" id="IPR000014">
    <property type="entry name" value="PAS"/>
</dbReference>
<evidence type="ECO:0000256" key="9">
    <source>
        <dbReference type="ARBA" id="ARBA00022737"/>
    </source>
</evidence>
<feature type="domain" description="PAS" evidence="16">
    <location>
        <begin position="185"/>
        <end position="226"/>
    </location>
</feature>
<evidence type="ECO:0000259" key="17">
    <source>
        <dbReference type="PROSITE" id="PS50113"/>
    </source>
</evidence>
<dbReference type="Proteomes" id="UP000438476">
    <property type="component" value="Unassembled WGS sequence"/>
</dbReference>
<dbReference type="FunFam" id="3.30.450.20:FF:000099">
    <property type="entry name" value="Sensory box sensor histidine kinase"/>
    <property type="match status" value="1"/>
</dbReference>
<dbReference type="InterPro" id="IPR003018">
    <property type="entry name" value="GAF"/>
</dbReference>
<evidence type="ECO:0000256" key="3">
    <source>
        <dbReference type="ARBA" id="ARBA00022543"/>
    </source>
</evidence>
<proteinExistence type="predicted"/>
<dbReference type="NCBIfam" id="TIGR00229">
    <property type="entry name" value="sensory_box"/>
    <property type="match status" value="1"/>
</dbReference>
<dbReference type="GO" id="GO:0005524">
    <property type="term" value="F:ATP binding"/>
    <property type="evidence" value="ECO:0007669"/>
    <property type="project" value="UniProtKB-KW"/>
</dbReference>
<dbReference type="InterPro" id="IPR011102">
    <property type="entry name" value="Sig_transdc_His_kinase_HWE"/>
</dbReference>
<evidence type="ECO:0000256" key="13">
    <source>
        <dbReference type="ARBA" id="ARBA00022991"/>
    </source>
</evidence>
<keyword evidence="6" id="KW-0285">Flavoprotein</keyword>
<accession>A0A6I4T7N3</accession>
<evidence type="ECO:0000256" key="12">
    <source>
        <dbReference type="ARBA" id="ARBA00022840"/>
    </source>
</evidence>
<dbReference type="Pfam" id="PF08447">
    <property type="entry name" value="PAS_3"/>
    <property type="match status" value="1"/>
</dbReference>
<evidence type="ECO:0000256" key="11">
    <source>
        <dbReference type="ARBA" id="ARBA00022777"/>
    </source>
</evidence>
<evidence type="ECO:0000259" key="16">
    <source>
        <dbReference type="PROSITE" id="PS50112"/>
    </source>
</evidence>
<dbReference type="EMBL" id="WTYT01000003">
    <property type="protein sequence ID" value="MXO65860.1"/>
    <property type="molecule type" value="Genomic_DNA"/>
</dbReference>
<evidence type="ECO:0000313" key="18">
    <source>
        <dbReference type="EMBL" id="MXO65860.1"/>
    </source>
</evidence>
<name>A0A6I4T7N3_9SPHN</name>
<keyword evidence="8" id="KW-0808">Transferase</keyword>
<dbReference type="SMART" id="SM00911">
    <property type="entry name" value="HWE_HK"/>
    <property type="match status" value="1"/>
</dbReference>
<keyword evidence="14" id="KW-0843">Virulence</keyword>
<evidence type="ECO:0000256" key="7">
    <source>
        <dbReference type="ARBA" id="ARBA00022643"/>
    </source>
</evidence>
<dbReference type="AlphaFoldDB" id="A0A6I4T7N3"/>
<dbReference type="InterPro" id="IPR035965">
    <property type="entry name" value="PAS-like_dom_sf"/>
</dbReference>
<dbReference type="GO" id="GO:0004673">
    <property type="term" value="F:protein histidine kinase activity"/>
    <property type="evidence" value="ECO:0007669"/>
    <property type="project" value="UniProtKB-EC"/>
</dbReference>
<evidence type="ECO:0000256" key="8">
    <source>
        <dbReference type="ARBA" id="ARBA00022679"/>
    </source>
</evidence>
<keyword evidence="12" id="KW-0067">ATP-binding</keyword>
<dbReference type="PROSITE" id="PS50112">
    <property type="entry name" value="PAS"/>
    <property type="match status" value="1"/>
</dbReference>
<keyword evidence="10" id="KW-0547">Nucleotide-binding</keyword>
<dbReference type="SUPFAM" id="SSF55781">
    <property type="entry name" value="GAF domain-like"/>
    <property type="match status" value="1"/>
</dbReference>
<keyword evidence="19" id="KW-1185">Reference proteome</keyword>
<evidence type="ECO:0000256" key="10">
    <source>
        <dbReference type="ARBA" id="ARBA00022741"/>
    </source>
</evidence>
<comment type="catalytic activity">
    <reaction evidence="1">
        <text>ATP + protein L-histidine = ADP + protein N-phospho-L-histidine.</text>
        <dbReference type="EC" id="2.7.13.3"/>
    </reaction>
</comment>
<dbReference type="Pfam" id="PF01590">
    <property type="entry name" value="GAF"/>
    <property type="match status" value="1"/>
</dbReference>
<keyword evidence="11" id="KW-0418">Kinase</keyword>
<dbReference type="Pfam" id="PF07536">
    <property type="entry name" value="HWE_HK"/>
    <property type="match status" value="1"/>
</dbReference>